<dbReference type="Proteomes" id="UP000321868">
    <property type="component" value="Unassembled WGS sequence"/>
</dbReference>
<keyword evidence="6" id="KW-0547">Nucleotide-binding</keyword>
<dbReference type="GO" id="GO:0005524">
    <property type="term" value="F:ATP binding"/>
    <property type="evidence" value="ECO:0007669"/>
    <property type="project" value="InterPro"/>
</dbReference>
<evidence type="ECO:0000259" key="5">
    <source>
        <dbReference type="PROSITE" id="PS51194"/>
    </source>
</evidence>
<dbReference type="SUPFAM" id="SSF52540">
    <property type="entry name" value="P-loop containing nucleoside triphosphate hydrolases"/>
    <property type="match status" value="2"/>
</dbReference>
<dbReference type="PROSITE" id="PS51194">
    <property type="entry name" value="HELICASE_CTER"/>
    <property type="match status" value="1"/>
</dbReference>
<reference evidence="6 7" key="1">
    <citation type="submission" date="2019-07" db="EMBL/GenBank/DDBJ databases">
        <title>Whole genome shotgun sequence of Streptococcus oligofermentans NBRC 106105.</title>
        <authorList>
            <person name="Hosoyama A."/>
            <person name="Uohara A."/>
            <person name="Ohji S."/>
            <person name="Ichikawa N."/>
        </authorList>
    </citation>
    <scope>NUCLEOTIDE SEQUENCE [LARGE SCALE GENOMIC DNA]</scope>
    <source>
        <strain evidence="6 7">NBRC 106105</strain>
    </source>
</reference>
<dbReference type="FunFam" id="3.40.50.300:FF:000533">
    <property type="entry name" value="Helicase, Snf2 family"/>
    <property type="match status" value="1"/>
</dbReference>
<dbReference type="Pfam" id="PF08455">
    <property type="entry name" value="SNF2_assoc"/>
    <property type="match status" value="1"/>
</dbReference>
<dbReference type="CDD" id="cd18793">
    <property type="entry name" value="SF2_C_SNF"/>
    <property type="match status" value="1"/>
</dbReference>
<dbReference type="PROSITE" id="PS50966">
    <property type="entry name" value="ZF_SWIM"/>
    <property type="match status" value="1"/>
</dbReference>
<dbReference type="GO" id="GO:0008270">
    <property type="term" value="F:zinc ion binding"/>
    <property type="evidence" value="ECO:0007669"/>
    <property type="project" value="UniProtKB-KW"/>
</dbReference>
<dbReference type="SMART" id="SM00487">
    <property type="entry name" value="DEXDc"/>
    <property type="match status" value="1"/>
</dbReference>
<dbReference type="InterPro" id="IPR014001">
    <property type="entry name" value="Helicase_ATP-bd"/>
</dbReference>
<dbReference type="RefSeq" id="WP_015605255.1">
    <property type="nucleotide sequence ID" value="NZ_BJYQ01000071.1"/>
</dbReference>
<evidence type="ECO:0000259" key="4">
    <source>
        <dbReference type="PROSITE" id="PS51192"/>
    </source>
</evidence>
<dbReference type="PANTHER" id="PTHR10799">
    <property type="entry name" value="SNF2/RAD54 HELICASE FAMILY"/>
    <property type="match status" value="1"/>
</dbReference>
<dbReference type="InterPro" id="IPR000330">
    <property type="entry name" value="SNF2_N"/>
</dbReference>
<dbReference type="OrthoDB" id="9760715at2"/>
<dbReference type="Pfam" id="PF00176">
    <property type="entry name" value="SNF2-rel_dom"/>
    <property type="match status" value="1"/>
</dbReference>
<dbReference type="Gene3D" id="3.40.50.10810">
    <property type="entry name" value="Tandem AAA-ATPase domain"/>
    <property type="match status" value="1"/>
</dbReference>
<keyword evidence="6" id="KW-0067">ATP-binding</keyword>
<evidence type="ECO:0000313" key="7">
    <source>
        <dbReference type="Proteomes" id="UP000321868"/>
    </source>
</evidence>
<keyword evidence="2" id="KW-0862">Zinc</keyword>
<dbReference type="Pfam" id="PF00271">
    <property type="entry name" value="Helicase_C"/>
    <property type="match status" value="1"/>
</dbReference>
<feature type="domain" description="SWIM-type" evidence="3">
    <location>
        <begin position="39"/>
        <end position="74"/>
    </location>
</feature>
<name>A0A512AC21_STRCR</name>
<proteinExistence type="predicted"/>
<keyword evidence="1" id="KW-0378">Hydrolase</keyword>
<evidence type="ECO:0000256" key="1">
    <source>
        <dbReference type="ARBA" id="ARBA00022801"/>
    </source>
</evidence>
<dbReference type="Pfam" id="PF04434">
    <property type="entry name" value="SWIM"/>
    <property type="match status" value="1"/>
</dbReference>
<dbReference type="InterPro" id="IPR027417">
    <property type="entry name" value="P-loop_NTPase"/>
</dbReference>
<dbReference type="Gene3D" id="3.40.50.300">
    <property type="entry name" value="P-loop containing nucleotide triphosphate hydrolases"/>
    <property type="match status" value="1"/>
</dbReference>
<evidence type="ECO:0000313" key="6">
    <source>
        <dbReference type="EMBL" id="GEN97258.1"/>
    </source>
</evidence>
<evidence type="ECO:0000259" key="3">
    <source>
        <dbReference type="PROSITE" id="PS50966"/>
    </source>
</evidence>
<dbReference type="SMART" id="SM00490">
    <property type="entry name" value="HELICc"/>
    <property type="match status" value="1"/>
</dbReference>
<dbReference type="InterPro" id="IPR001650">
    <property type="entry name" value="Helicase_C-like"/>
</dbReference>
<keyword evidence="6" id="KW-0347">Helicase</keyword>
<dbReference type="InterPro" id="IPR007527">
    <property type="entry name" value="Znf_SWIM"/>
</dbReference>
<dbReference type="GO" id="GO:0016787">
    <property type="term" value="F:hydrolase activity"/>
    <property type="evidence" value="ECO:0007669"/>
    <property type="project" value="UniProtKB-KW"/>
</dbReference>
<sequence length="1040" mass="119599">MAKLIPGKIRTEGIALCDSKKVEILDVKDSFLYTRVDQYNLRYSLDDEAVFCSCDFFQKKKYCAHLAALEYFLKNDPAGKDLLAKMTEKESSSQEAQKLVSFGSLFLDKILLDKSSQQIRYELLATGQEDTYTGQFLWSLRIRRLPDERSYVVRDILSFLRTLGKGGHYQIGKNYYEPIRMENFDEASQDLLEFLRGLVTDYKGQDSSLVFPNAGRHVYFPASLFEEGVTRLMNLTSFHLEYSFYDYAEVFFQDLHEEAEIYQFEVQERENYFELLISEKNYKLLYGGQFIFHNQTFYQLTAQQTKLIKALQELPIEQERVKRLQFDVSEQSKLAVSLVEFKKVGRVTAPERLLIHDFTVDFNFNLGVDKQVLLDLVFDYGSQTVSSRKELRKLPFASNFEREQQVFKSMLEAGFTDEFTSQRPPLRPEEIYRFFSVLIPRFRALGNVYLSDELLGLSQTEPPKVSISMNGGLLDIGFDFTGIDQSEVDDVLNSLMSQKDYFISKTGQVLIFDENSKRISQTLQQLRSKHSKNGVIQTHSLAAYQLSELFKDQERVDLSQDFRQLAYDLTHPEDFPLPKLKVQAELRDYQETGVKWLSMLNKYGFGGILSDDMGLGKTLQTISFLTAHLTKSKKVLILAPSSLIYNWSDEFAKFAPDLDVAVVYGLKNVRDAVIAENHQITITSYASFRQDVEEYQGLHFDYLILDEAQVMKNDQSKIAQYLRAFEVDRTYALSGTPIENHLGELWSIFQIVLPGLLPSKKAFLKMSAETVARYIKPFVMRRKKEEVLQELPDLIEVSYRNELADSQKTIYLALLKQMQERILHATEEEINRSKIEILSGLMRLRQICDTPKLFMEDYNGESGKLESLSELLEQIQGGNHRVLIFSQFRGMLDIIEEELGRMGLESFKITGSTPAKDRQEMTKAFNQGERSAFLISLKAGGVGLNLTGADTVILVDLWWNPAVEAQAIGRAHRIGQERNVEVYRMITRGTIEEKIQELQETKRNLVSTILDGAESRSSLSLEEIREILGISSESLEKKFE</sequence>
<protein>
    <submittedName>
        <fullName evidence="6">RNA helicase</fullName>
    </submittedName>
</protein>
<keyword evidence="2" id="KW-0863">Zinc-finger</keyword>
<keyword evidence="2" id="KW-0479">Metal-binding</keyword>
<gene>
    <name evidence="6" type="primary">snf</name>
    <name evidence="6" type="ORF">SOL01_11320</name>
</gene>
<feature type="domain" description="Helicase ATP-binding" evidence="4">
    <location>
        <begin position="598"/>
        <end position="755"/>
    </location>
</feature>
<evidence type="ECO:0000256" key="2">
    <source>
        <dbReference type="PROSITE-ProRule" id="PRU00325"/>
    </source>
</evidence>
<accession>A0A512AC21</accession>
<organism evidence="6 7">
    <name type="scientific">Streptococcus cristatus</name>
    <dbReference type="NCBI Taxonomy" id="45634"/>
    <lineage>
        <taxon>Bacteria</taxon>
        <taxon>Bacillati</taxon>
        <taxon>Bacillota</taxon>
        <taxon>Bacilli</taxon>
        <taxon>Lactobacillales</taxon>
        <taxon>Streptococcaceae</taxon>
        <taxon>Streptococcus</taxon>
    </lineage>
</organism>
<comment type="caution">
    <text evidence="6">The sequence shown here is derived from an EMBL/GenBank/DDBJ whole genome shotgun (WGS) entry which is preliminary data.</text>
</comment>
<dbReference type="GO" id="GO:0004386">
    <property type="term" value="F:helicase activity"/>
    <property type="evidence" value="ECO:0007669"/>
    <property type="project" value="UniProtKB-KW"/>
</dbReference>
<dbReference type="InterPro" id="IPR038718">
    <property type="entry name" value="SNF2-like_sf"/>
</dbReference>
<feature type="domain" description="Helicase C-terminal" evidence="5">
    <location>
        <begin position="867"/>
        <end position="1025"/>
    </location>
</feature>
<dbReference type="AlphaFoldDB" id="A0A512AC21"/>
<dbReference type="EMBL" id="BJYQ01000071">
    <property type="protein sequence ID" value="GEN97258.1"/>
    <property type="molecule type" value="Genomic_DNA"/>
</dbReference>
<dbReference type="InterPro" id="IPR049730">
    <property type="entry name" value="SNF2/RAD54-like_C"/>
</dbReference>
<dbReference type="InterPro" id="IPR013663">
    <property type="entry name" value="Helicase_SWF/SNF/SWI_bac"/>
</dbReference>
<dbReference type="PROSITE" id="PS51192">
    <property type="entry name" value="HELICASE_ATP_BIND_1"/>
    <property type="match status" value="1"/>
</dbReference>